<dbReference type="PANTHER" id="PTHR35529:SF1">
    <property type="entry name" value="MANGANESE EFFLUX PUMP MNTP-RELATED"/>
    <property type="match status" value="1"/>
</dbReference>
<dbReference type="EMBL" id="BLYL01000003">
    <property type="protein sequence ID" value="GFO93730.1"/>
    <property type="molecule type" value="Genomic_DNA"/>
</dbReference>
<gene>
    <name evidence="8" type="primary">mntP</name>
    <name evidence="9" type="ORF">COEU31_07760</name>
</gene>
<keyword evidence="1 8" id="KW-0813">Transport</keyword>
<keyword evidence="6 8" id="KW-0472">Membrane</keyword>
<dbReference type="RefSeq" id="WP_015533897.1">
    <property type="nucleotide sequence ID" value="NZ_BLYL01000003.1"/>
</dbReference>
<evidence type="ECO:0000256" key="6">
    <source>
        <dbReference type="ARBA" id="ARBA00023136"/>
    </source>
</evidence>
<feature type="transmembrane region" description="Helical" evidence="8">
    <location>
        <begin position="131"/>
        <end position="153"/>
    </location>
</feature>
<dbReference type="InterPro" id="IPR022929">
    <property type="entry name" value="Put_MntP"/>
</dbReference>
<keyword evidence="3 8" id="KW-0812">Transmembrane</keyword>
<dbReference type="InterPro" id="IPR003810">
    <property type="entry name" value="Mntp/YtaF"/>
</dbReference>
<dbReference type="PANTHER" id="PTHR35529">
    <property type="entry name" value="MANGANESE EFFLUX PUMP MNTP-RELATED"/>
    <property type="match status" value="1"/>
</dbReference>
<accession>A0AAI9K320</accession>
<organism evidence="9 10">
    <name type="scientific">Coprococcus eutactus</name>
    <dbReference type="NCBI Taxonomy" id="33043"/>
    <lineage>
        <taxon>Bacteria</taxon>
        <taxon>Bacillati</taxon>
        <taxon>Bacillota</taxon>
        <taxon>Clostridia</taxon>
        <taxon>Lachnospirales</taxon>
        <taxon>Lachnospiraceae</taxon>
        <taxon>Coprococcus</taxon>
    </lineage>
</organism>
<proteinExistence type="inferred from homology"/>
<feature type="transmembrane region" description="Helical" evidence="8">
    <location>
        <begin position="105"/>
        <end position="125"/>
    </location>
</feature>
<feature type="transmembrane region" description="Helical" evidence="8">
    <location>
        <begin position="165"/>
        <end position="182"/>
    </location>
</feature>
<dbReference type="Proteomes" id="UP000660047">
    <property type="component" value="Unassembled WGS sequence"/>
</dbReference>
<evidence type="ECO:0000256" key="8">
    <source>
        <dbReference type="HAMAP-Rule" id="MF_01521"/>
    </source>
</evidence>
<dbReference type="AlphaFoldDB" id="A0AAI9K320"/>
<evidence type="ECO:0000256" key="7">
    <source>
        <dbReference type="ARBA" id="ARBA00023211"/>
    </source>
</evidence>
<evidence type="ECO:0000256" key="4">
    <source>
        <dbReference type="ARBA" id="ARBA00022989"/>
    </source>
</evidence>
<name>A0AAI9K320_9FIRM</name>
<keyword evidence="5 8" id="KW-0406">Ion transport</keyword>
<feature type="transmembrane region" description="Helical" evidence="8">
    <location>
        <begin position="38"/>
        <end position="62"/>
    </location>
</feature>
<keyword evidence="4 8" id="KW-1133">Transmembrane helix</keyword>
<keyword evidence="2 8" id="KW-1003">Cell membrane</keyword>
<dbReference type="GO" id="GO:0005384">
    <property type="term" value="F:manganese ion transmembrane transporter activity"/>
    <property type="evidence" value="ECO:0007669"/>
    <property type="project" value="UniProtKB-UniRule"/>
</dbReference>
<comment type="similarity">
    <text evidence="8">Belongs to the MntP (TC 9.B.29) family.</text>
</comment>
<comment type="subcellular location">
    <subcellularLocation>
        <location evidence="8">Cell membrane</location>
        <topology evidence="8">Multi-pass membrane protein</topology>
    </subcellularLocation>
</comment>
<keyword evidence="7 8" id="KW-0464">Manganese</keyword>
<evidence type="ECO:0000256" key="5">
    <source>
        <dbReference type="ARBA" id="ARBA00023065"/>
    </source>
</evidence>
<sequence length="188" mass="20044">MSIAELFLLAVGLSMDAFAVSICKGLSLRNIKVKHMLIAGAWFGGFQALMPTVGYVLGSFFADLVSKWSHWIAFVLLLFIGGSMIKESFGEEEEVDADMSFKVMFLLAVATSIDALAVGVSFAFLKLSTLYIILAVLFIGCITFICSAVGVKIGSIFGTKYKSKAELAGGIILILIGVKVVLDGLGIL</sequence>
<comment type="function">
    <text evidence="8">Probably functions as a manganese efflux pump.</text>
</comment>
<dbReference type="Pfam" id="PF02659">
    <property type="entry name" value="Mntp"/>
    <property type="match status" value="1"/>
</dbReference>
<dbReference type="GO" id="GO:0005886">
    <property type="term" value="C:plasma membrane"/>
    <property type="evidence" value="ECO:0007669"/>
    <property type="project" value="UniProtKB-SubCell"/>
</dbReference>
<evidence type="ECO:0000256" key="1">
    <source>
        <dbReference type="ARBA" id="ARBA00022448"/>
    </source>
</evidence>
<evidence type="ECO:0000256" key="3">
    <source>
        <dbReference type="ARBA" id="ARBA00022692"/>
    </source>
</evidence>
<feature type="transmembrane region" description="Helical" evidence="8">
    <location>
        <begin position="6"/>
        <end position="26"/>
    </location>
</feature>
<reference evidence="9" key="1">
    <citation type="submission" date="2020-06" db="EMBL/GenBank/DDBJ databases">
        <title>Characterization of fructooligosaccharide metabolism and fructooligosaccharide-degrading enzymes in human commensal butyrate producers.</title>
        <authorList>
            <person name="Tanno H."/>
            <person name="Fujii T."/>
            <person name="Hirano K."/>
            <person name="Maeno S."/>
            <person name="Tonozuka T."/>
            <person name="Sakamoto M."/>
            <person name="Ohkuma M."/>
            <person name="Tochio T."/>
            <person name="Endo A."/>
        </authorList>
    </citation>
    <scope>NUCLEOTIDE SEQUENCE</scope>
    <source>
        <strain evidence="9">JCM 31265</strain>
    </source>
</reference>
<feature type="transmembrane region" description="Helical" evidence="8">
    <location>
        <begin position="68"/>
        <end position="85"/>
    </location>
</feature>
<evidence type="ECO:0000256" key="2">
    <source>
        <dbReference type="ARBA" id="ARBA00022475"/>
    </source>
</evidence>
<comment type="caution">
    <text evidence="9">The sequence shown here is derived from an EMBL/GenBank/DDBJ whole genome shotgun (WGS) entry which is preliminary data.</text>
</comment>
<evidence type="ECO:0000313" key="9">
    <source>
        <dbReference type="EMBL" id="GFO93730.1"/>
    </source>
</evidence>
<evidence type="ECO:0000313" key="10">
    <source>
        <dbReference type="Proteomes" id="UP000660047"/>
    </source>
</evidence>
<dbReference type="HAMAP" id="MF_01521">
    <property type="entry name" value="MntP_pump"/>
    <property type="match status" value="1"/>
</dbReference>
<protein>
    <recommendedName>
        <fullName evidence="8">Putative manganese efflux pump MntP</fullName>
    </recommendedName>
</protein>